<dbReference type="EMBL" id="JAVFKD010000012">
    <property type="protein sequence ID" value="KAK5991862.1"/>
    <property type="molecule type" value="Genomic_DNA"/>
</dbReference>
<dbReference type="PRINTS" id="PR00420">
    <property type="entry name" value="RNGMNOXGNASE"/>
</dbReference>
<dbReference type="InterPro" id="IPR036188">
    <property type="entry name" value="FAD/NAD-bd_sf"/>
</dbReference>
<keyword evidence="8" id="KW-1185">Reference proteome</keyword>
<dbReference type="PANTHER" id="PTHR13789:SF309">
    <property type="entry name" value="PUTATIVE (AFU_ORTHOLOGUE AFUA_6G14510)-RELATED"/>
    <property type="match status" value="1"/>
</dbReference>
<feature type="domain" description="FAD-binding" evidence="6">
    <location>
        <begin position="170"/>
        <end position="382"/>
    </location>
</feature>
<sequence length="472" mass="51968">MKIVIIGAGIAGCAAYLELRKHLPKPSPQEPDHEIVIFEAYSTGVDETDESREEGHTHSSTLLVGGGLGIAPNGLGVLQRLDEDLLRDVTRGGYVTSHSNLRDKNGRLLMRIEPNASTQKTDGGPALGMYTVATSRHSFWRCMRARIPDHHIINKRVLEVIVNSEGRNVVRFVDGGDPVEADLVIGADGVRSTAKRALFPDDEEDLYPPRYEGLVGVGGFVPAADVKDIVETGSMNFVFGGNGFFGYFFSDSASSAAHRDSPYHVSKPGESLAWWSTYAIKECPDRKTLDMDDVTRQLRERHVYWRDPVVQKVMESMTIRNMYPTWTLPPLPTWEQNGVVLLGDAAHALPSTSGQGSSQALEDCESFALFLAHHLGKAAQEQDTTTTASLKAAINKAAKQYVALRQPRVKEILEAAQRMQNTKRDMGVIQEYTMYTFMKILGFFPGLAAGPMKKVGEYNVAERVAQLLASES</sequence>
<evidence type="ECO:0000256" key="5">
    <source>
        <dbReference type="ARBA" id="ARBA00023033"/>
    </source>
</evidence>
<reference evidence="7 8" key="1">
    <citation type="submission" date="2024-01" db="EMBL/GenBank/DDBJ databases">
        <title>Complete genome of Cladobotryum mycophilum ATHUM6906.</title>
        <authorList>
            <person name="Christinaki A.C."/>
            <person name="Myridakis A.I."/>
            <person name="Kouvelis V.N."/>
        </authorList>
    </citation>
    <scope>NUCLEOTIDE SEQUENCE [LARGE SCALE GENOMIC DNA]</scope>
    <source>
        <strain evidence="7 8">ATHUM6906</strain>
    </source>
</reference>
<dbReference type="Proteomes" id="UP001338125">
    <property type="component" value="Unassembled WGS sequence"/>
</dbReference>
<protein>
    <recommendedName>
        <fullName evidence="6">FAD-binding domain-containing protein</fullName>
    </recommendedName>
</protein>
<dbReference type="SUPFAM" id="SSF51905">
    <property type="entry name" value="FAD/NAD(P)-binding domain"/>
    <property type="match status" value="1"/>
</dbReference>
<dbReference type="InterPro" id="IPR002938">
    <property type="entry name" value="FAD-bd"/>
</dbReference>
<evidence type="ECO:0000259" key="6">
    <source>
        <dbReference type="Pfam" id="PF01494"/>
    </source>
</evidence>
<evidence type="ECO:0000256" key="1">
    <source>
        <dbReference type="ARBA" id="ARBA00007992"/>
    </source>
</evidence>
<comment type="caution">
    <text evidence="7">The sequence shown here is derived from an EMBL/GenBank/DDBJ whole genome shotgun (WGS) entry which is preliminary data.</text>
</comment>
<evidence type="ECO:0000313" key="8">
    <source>
        <dbReference type="Proteomes" id="UP001338125"/>
    </source>
</evidence>
<dbReference type="Pfam" id="PF01494">
    <property type="entry name" value="FAD_binding_3"/>
    <property type="match status" value="1"/>
</dbReference>
<evidence type="ECO:0000256" key="4">
    <source>
        <dbReference type="ARBA" id="ARBA00023002"/>
    </source>
</evidence>
<name>A0ABR0SJ37_9HYPO</name>
<gene>
    <name evidence="7" type="ORF">PT974_05248</name>
</gene>
<keyword evidence="4" id="KW-0560">Oxidoreductase</keyword>
<dbReference type="PANTHER" id="PTHR13789">
    <property type="entry name" value="MONOOXYGENASE"/>
    <property type="match status" value="1"/>
</dbReference>
<keyword evidence="3" id="KW-0274">FAD</keyword>
<evidence type="ECO:0000256" key="3">
    <source>
        <dbReference type="ARBA" id="ARBA00022827"/>
    </source>
</evidence>
<keyword evidence="2" id="KW-0285">Flavoprotein</keyword>
<comment type="similarity">
    <text evidence="1">Belongs to the paxM FAD-dependent monooxygenase family.</text>
</comment>
<dbReference type="InterPro" id="IPR050493">
    <property type="entry name" value="FAD-dep_Monooxygenase_BioMet"/>
</dbReference>
<proteinExistence type="inferred from homology"/>
<keyword evidence="5" id="KW-0503">Monooxygenase</keyword>
<dbReference type="Gene3D" id="3.50.50.60">
    <property type="entry name" value="FAD/NAD(P)-binding domain"/>
    <property type="match status" value="1"/>
</dbReference>
<evidence type="ECO:0000256" key="2">
    <source>
        <dbReference type="ARBA" id="ARBA00022630"/>
    </source>
</evidence>
<evidence type="ECO:0000313" key="7">
    <source>
        <dbReference type="EMBL" id="KAK5991862.1"/>
    </source>
</evidence>
<accession>A0ABR0SJ37</accession>
<organism evidence="7 8">
    <name type="scientific">Cladobotryum mycophilum</name>
    <dbReference type="NCBI Taxonomy" id="491253"/>
    <lineage>
        <taxon>Eukaryota</taxon>
        <taxon>Fungi</taxon>
        <taxon>Dikarya</taxon>
        <taxon>Ascomycota</taxon>
        <taxon>Pezizomycotina</taxon>
        <taxon>Sordariomycetes</taxon>
        <taxon>Hypocreomycetidae</taxon>
        <taxon>Hypocreales</taxon>
        <taxon>Hypocreaceae</taxon>
        <taxon>Cladobotryum</taxon>
    </lineage>
</organism>